<dbReference type="GO" id="GO:1901135">
    <property type="term" value="P:carbohydrate derivative metabolic process"/>
    <property type="evidence" value="ECO:0007669"/>
    <property type="project" value="InterPro"/>
</dbReference>
<dbReference type="PANTHER" id="PTHR38418:SF2">
    <property type="entry name" value="SUGAR ISOMERASE, KPSF_GUTQ (AFU_ORTHOLOGUE AFUA_6G08860)"/>
    <property type="match status" value="1"/>
</dbReference>
<reference evidence="3" key="1">
    <citation type="submission" date="2017-01" db="EMBL/GenBank/DDBJ databases">
        <authorList>
            <person name="Wang Y."/>
            <person name="White M."/>
            <person name="Kvist S."/>
            <person name="Moncalvo J.-M."/>
        </authorList>
    </citation>
    <scope>NUCLEOTIDE SEQUENCE [LARGE SCALE GENOMIC DNA]</scope>
    <source>
        <strain evidence="3">COL-18-3</strain>
    </source>
</reference>
<proteinExistence type="predicted"/>
<feature type="domain" description="SIS" evidence="1">
    <location>
        <begin position="49"/>
        <end position="257"/>
    </location>
</feature>
<keyword evidence="2" id="KW-0413">Isomerase</keyword>
<dbReference type="PROSITE" id="PS51464">
    <property type="entry name" value="SIS"/>
    <property type="match status" value="1"/>
</dbReference>
<dbReference type="OrthoDB" id="1872003at2759"/>
<evidence type="ECO:0000259" key="1">
    <source>
        <dbReference type="PROSITE" id="PS51464"/>
    </source>
</evidence>
<evidence type="ECO:0000313" key="2">
    <source>
        <dbReference type="EMBL" id="OMH83864.1"/>
    </source>
</evidence>
<gene>
    <name evidence="2" type="ORF">AX774_g2619</name>
</gene>
<protein>
    <submittedName>
        <fullName evidence="2">Arabinose 5-phosphate isomerase KpsF</fullName>
    </submittedName>
</protein>
<accession>A0A1R1PSD6</accession>
<sequence length="309" mass="33621">MTHIPSSMDFMKATNDAIKQLHRVSENILRCSERIEKDPKPFQDALSILYKVNKTPGSKVVITGVGKSAKIGEKMAATLTSTGTIAVMMHSTEAYHGDLGLIRPGDCVIAISNSGKTEELLGVVHAIKRSYLSSTLDGFCENRLSDSDPCKSPHLNMTNNYDSGTTSETLECIECQNKDIVECAPPACSEPTFGCSVKIIALCGDGNSPLVQFSDVWIDVSVDSEFSDTVPAPTNSTTLTMAVCDAISINLMHLTGFTQLDFFKFHPGGSLGQSMYNKKRISDNNSKLVRSREVVTKWVENKSCDSPYS</sequence>
<dbReference type="EMBL" id="LSSK01000296">
    <property type="protein sequence ID" value="OMH83864.1"/>
    <property type="molecule type" value="Genomic_DNA"/>
</dbReference>
<dbReference type="Gene3D" id="3.40.50.10490">
    <property type="entry name" value="Glucose-6-phosphate isomerase like protein, domain 1"/>
    <property type="match status" value="2"/>
</dbReference>
<dbReference type="InterPro" id="IPR046348">
    <property type="entry name" value="SIS_dom_sf"/>
</dbReference>
<evidence type="ECO:0000313" key="3">
    <source>
        <dbReference type="Proteomes" id="UP000188320"/>
    </source>
</evidence>
<dbReference type="Pfam" id="PF01380">
    <property type="entry name" value="SIS"/>
    <property type="match status" value="1"/>
</dbReference>
<organism evidence="2 3">
    <name type="scientific">Zancudomyces culisetae</name>
    <name type="common">Gut fungus</name>
    <name type="synonym">Smittium culisetae</name>
    <dbReference type="NCBI Taxonomy" id="1213189"/>
    <lineage>
        <taxon>Eukaryota</taxon>
        <taxon>Fungi</taxon>
        <taxon>Fungi incertae sedis</taxon>
        <taxon>Zoopagomycota</taxon>
        <taxon>Kickxellomycotina</taxon>
        <taxon>Harpellomycetes</taxon>
        <taxon>Harpellales</taxon>
        <taxon>Legeriomycetaceae</taxon>
        <taxon>Zancudomyces</taxon>
    </lineage>
</organism>
<dbReference type="CDD" id="cd05014">
    <property type="entry name" value="SIS_Kpsf"/>
    <property type="match status" value="1"/>
</dbReference>
<dbReference type="Proteomes" id="UP000188320">
    <property type="component" value="Unassembled WGS sequence"/>
</dbReference>
<name>A0A1R1PSD6_ZANCU</name>
<comment type="caution">
    <text evidence="2">The sequence shown here is derived from an EMBL/GenBank/DDBJ whole genome shotgun (WGS) entry which is preliminary data.</text>
</comment>
<dbReference type="InterPro" id="IPR035474">
    <property type="entry name" value="SIS_Kpsf"/>
</dbReference>
<dbReference type="AlphaFoldDB" id="A0A1R1PSD6"/>
<dbReference type="SUPFAM" id="SSF53697">
    <property type="entry name" value="SIS domain"/>
    <property type="match status" value="1"/>
</dbReference>
<dbReference type="InterPro" id="IPR001347">
    <property type="entry name" value="SIS_dom"/>
</dbReference>
<dbReference type="GO" id="GO:0016853">
    <property type="term" value="F:isomerase activity"/>
    <property type="evidence" value="ECO:0007669"/>
    <property type="project" value="UniProtKB-KW"/>
</dbReference>
<dbReference type="GO" id="GO:0097367">
    <property type="term" value="F:carbohydrate derivative binding"/>
    <property type="evidence" value="ECO:0007669"/>
    <property type="project" value="InterPro"/>
</dbReference>
<dbReference type="PANTHER" id="PTHR38418">
    <property type="entry name" value="SUGAR ISOMERASE, KPSF/GUTQ (AFU_ORTHOLOGUE AFUA_6G08860)"/>
    <property type="match status" value="1"/>
</dbReference>
<keyword evidence="3" id="KW-1185">Reference proteome</keyword>